<protein>
    <submittedName>
        <fullName evidence="1">Uncharacterized protein</fullName>
    </submittedName>
</protein>
<name>A0A7W9SW59_ARMRO</name>
<comment type="caution">
    <text evidence="1">The sequence shown here is derived from an EMBL/GenBank/DDBJ whole genome shotgun (WGS) entry which is preliminary data.</text>
</comment>
<gene>
    <name evidence="1" type="ORF">HNQ39_005153</name>
</gene>
<keyword evidence="2" id="KW-1185">Reference proteome</keyword>
<reference evidence="1 2" key="1">
    <citation type="submission" date="2020-08" db="EMBL/GenBank/DDBJ databases">
        <title>Genomic Encyclopedia of Type Strains, Phase IV (KMG-IV): sequencing the most valuable type-strain genomes for metagenomic binning, comparative biology and taxonomic classification.</title>
        <authorList>
            <person name="Goeker M."/>
        </authorList>
    </citation>
    <scope>NUCLEOTIDE SEQUENCE [LARGE SCALE GENOMIC DNA]</scope>
    <source>
        <strain evidence="1 2">DSM 23562</strain>
    </source>
</reference>
<sequence>MARTLLPASQRCPAQKAFADALCPDGIGAKDAATELYRLLALAQSIHDNPNAKEADLRLATDIVGAGHIVAHHLEAIRELSKGLPK</sequence>
<dbReference type="AlphaFoldDB" id="A0A7W9SW59"/>
<organism evidence="1 2">
    <name type="scientific">Armatimonas rosea</name>
    <dbReference type="NCBI Taxonomy" id="685828"/>
    <lineage>
        <taxon>Bacteria</taxon>
        <taxon>Bacillati</taxon>
        <taxon>Armatimonadota</taxon>
        <taxon>Armatimonadia</taxon>
        <taxon>Armatimonadales</taxon>
        <taxon>Armatimonadaceae</taxon>
        <taxon>Armatimonas</taxon>
    </lineage>
</organism>
<dbReference type="RefSeq" id="WP_184203414.1">
    <property type="nucleotide sequence ID" value="NZ_JACHGW010000006.1"/>
</dbReference>
<evidence type="ECO:0000313" key="2">
    <source>
        <dbReference type="Proteomes" id="UP000520814"/>
    </source>
</evidence>
<dbReference type="EMBL" id="JACHGW010000006">
    <property type="protein sequence ID" value="MBB6053319.1"/>
    <property type="molecule type" value="Genomic_DNA"/>
</dbReference>
<proteinExistence type="predicted"/>
<dbReference type="Proteomes" id="UP000520814">
    <property type="component" value="Unassembled WGS sequence"/>
</dbReference>
<accession>A0A7W9SW59</accession>
<evidence type="ECO:0000313" key="1">
    <source>
        <dbReference type="EMBL" id="MBB6053319.1"/>
    </source>
</evidence>